<evidence type="ECO:0000313" key="4">
    <source>
        <dbReference type="Proteomes" id="UP000694844"/>
    </source>
</evidence>
<dbReference type="CDD" id="cd11301">
    <property type="entry name" value="Fut1_Fut2_like"/>
    <property type="match status" value="1"/>
</dbReference>
<dbReference type="AlphaFoldDB" id="A0A8B8C129"/>
<keyword evidence="3" id="KW-0472">Membrane</keyword>
<dbReference type="PANTHER" id="PTHR11927:SF9">
    <property type="entry name" value="L-FUCOSYLTRANSFERASE"/>
    <property type="match status" value="1"/>
</dbReference>
<sequence length="357" mass="40899">MASRSKFCWSAVPVWRKCSVLLGPICLLTFLTYYLGHNYFAFLHTIRIKERLNRFKSPELRDFGRVQADVAVSAEMTTSVLTRSSNKKSDAFRNSHIMISTGNGRLGNKMFEFASLLGIAWRHNYKPLILRRNSLLQTFDIAQVTDIQPSNLKGLGEKGAGVYDTSMETLSHDMNYSLGGFYQSWKYFDFMGAEVRKAFKFKAGFLDSARKALASQQLGDKLAIGVHVRRSDMNSRRELSRGYNVATVEYFKKAFQYFREKFKRLLFLVVSDDLNWCKTNLKGEDVRFVSTGSAGSDLAFLAQCNHSVVSTGSYGWWGAYLAGGEVVYYRNFPSNNSWLLKQYNRTEYYPLRWVGME</sequence>
<keyword evidence="3" id="KW-0735">Signal-anchor</keyword>
<dbReference type="OrthoDB" id="3226at2759"/>
<dbReference type="GO" id="GO:0008107">
    <property type="term" value="F:galactoside 2-alpha-L-fucosyltransferase activity"/>
    <property type="evidence" value="ECO:0007669"/>
    <property type="project" value="InterPro"/>
</dbReference>
<proteinExistence type="inferred from homology"/>
<evidence type="ECO:0000256" key="3">
    <source>
        <dbReference type="RuleBase" id="RU363129"/>
    </source>
</evidence>
<protein>
    <recommendedName>
        <fullName evidence="3">L-Fucosyltransferase</fullName>
        <ecNumber evidence="3">2.4.1.-</ecNumber>
    </recommendedName>
</protein>
<dbReference type="RefSeq" id="XP_022309279.1">
    <property type="nucleotide sequence ID" value="XM_022453571.1"/>
</dbReference>
<gene>
    <name evidence="5 6 7" type="primary">LOC111115005</name>
</gene>
<dbReference type="GO" id="GO:0032580">
    <property type="term" value="C:Golgi cisterna membrane"/>
    <property type="evidence" value="ECO:0007669"/>
    <property type="project" value="UniProtKB-SubCell"/>
</dbReference>
<keyword evidence="4" id="KW-1185">Reference proteome</keyword>
<dbReference type="GeneID" id="111115005"/>
<feature type="transmembrane region" description="Helical" evidence="3">
    <location>
        <begin position="20"/>
        <end position="46"/>
    </location>
</feature>
<keyword evidence="3" id="KW-0812">Transmembrane</keyword>
<accession>A0A8B8C129</accession>
<organism evidence="4 6">
    <name type="scientific">Crassostrea virginica</name>
    <name type="common">Eastern oyster</name>
    <dbReference type="NCBI Taxonomy" id="6565"/>
    <lineage>
        <taxon>Eukaryota</taxon>
        <taxon>Metazoa</taxon>
        <taxon>Spiralia</taxon>
        <taxon>Lophotrochozoa</taxon>
        <taxon>Mollusca</taxon>
        <taxon>Bivalvia</taxon>
        <taxon>Autobranchia</taxon>
        <taxon>Pteriomorphia</taxon>
        <taxon>Ostreida</taxon>
        <taxon>Ostreoidea</taxon>
        <taxon>Ostreidae</taxon>
        <taxon>Crassostrea</taxon>
    </lineage>
</organism>
<dbReference type="EC" id="2.4.1.-" evidence="3"/>
<reference evidence="5 6" key="1">
    <citation type="submission" date="2025-04" db="UniProtKB">
        <authorList>
            <consortium name="RefSeq"/>
        </authorList>
    </citation>
    <scope>IDENTIFICATION</scope>
    <source>
        <tissue evidence="5 6">Whole sample</tissue>
    </source>
</reference>
<dbReference type="GO" id="GO:0005975">
    <property type="term" value="P:carbohydrate metabolic process"/>
    <property type="evidence" value="ECO:0007669"/>
    <property type="project" value="InterPro"/>
</dbReference>
<dbReference type="PANTHER" id="PTHR11927">
    <property type="entry name" value="GALACTOSIDE 2-L-FUCOSYLTRANSFERASE"/>
    <property type="match status" value="1"/>
</dbReference>
<dbReference type="UniPathway" id="UPA00378"/>
<keyword evidence="3" id="KW-1133">Transmembrane helix</keyword>
<dbReference type="Pfam" id="PF01531">
    <property type="entry name" value="Glyco_transf_11"/>
    <property type="match status" value="1"/>
</dbReference>
<dbReference type="InterPro" id="IPR002516">
    <property type="entry name" value="Glyco_trans_11"/>
</dbReference>
<keyword evidence="3" id="KW-0325">Glycoprotein</keyword>
<evidence type="ECO:0000313" key="7">
    <source>
        <dbReference type="RefSeq" id="XP_022309281.1"/>
    </source>
</evidence>
<dbReference type="RefSeq" id="XP_022309281.1">
    <property type="nucleotide sequence ID" value="XM_022453573.1"/>
</dbReference>
<comment type="pathway">
    <text evidence="3">Protein modification; protein glycosylation.</text>
</comment>
<keyword evidence="2 3" id="KW-0808">Transferase</keyword>
<dbReference type="Proteomes" id="UP000694844">
    <property type="component" value="Chromosome 9"/>
</dbReference>
<comment type="similarity">
    <text evidence="3">Belongs to the glycosyltransferase 11 family.</text>
</comment>
<dbReference type="KEGG" id="cvn:111115005"/>
<comment type="subcellular location">
    <subcellularLocation>
        <location evidence="3">Golgi apparatus</location>
        <location evidence="3">Golgi stack membrane</location>
        <topology evidence="3">Single-pass type II membrane protein</topology>
    </subcellularLocation>
</comment>
<dbReference type="RefSeq" id="XP_022309280.1">
    <property type="nucleotide sequence ID" value="XM_022453572.1"/>
</dbReference>
<evidence type="ECO:0000256" key="2">
    <source>
        <dbReference type="ARBA" id="ARBA00022679"/>
    </source>
</evidence>
<evidence type="ECO:0000313" key="6">
    <source>
        <dbReference type="RefSeq" id="XP_022309280.1"/>
    </source>
</evidence>
<evidence type="ECO:0000256" key="1">
    <source>
        <dbReference type="ARBA" id="ARBA00022676"/>
    </source>
</evidence>
<keyword evidence="1 3" id="KW-0328">Glycosyltransferase</keyword>
<evidence type="ECO:0000313" key="5">
    <source>
        <dbReference type="RefSeq" id="XP_022309279.1"/>
    </source>
</evidence>
<name>A0A8B8C129_CRAVI</name>
<keyword evidence="3" id="KW-0333">Golgi apparatus</keyword>